<feature type="compositionally biased region" description="Pro residues" evidence="1">
    <location>
        <begin position="210"/>
        <end position="225"/>
    </location>
</feature>
<gene>
    <name evidence="2" type="ORF">GCM10009754_12870</name>
</gene>
<comment type="caution">
    <text evidence="2">The sequence shown here is derived from an EMBL/GenBank/DDBJ whole genome shotgun (WGS) entry which is preliminary data.</text>
</comment>
<dbReference type="RefSeq" id="WP_344414478.1">
    <property type="nucleotide sequence ID" value="NZ_BAAANN010000004.1"/>
</dbReference>
<feature type="region of interest" description="Disordered" evidence="1">
    <location>
        <begin position="144"/>
        <end position="413"/>
    </location>
</feature>
<feature type="compositionally biased region" description="Basic and acidic residues" evidence="1">
    <location>
        <begin position="377"/>
        <end position="390"/>
    </location>
</feature>
<feature type="compositionally biased region" description="Acidic residues" evidence="1">
    <location>
        <begin position="392"/>
        <end position="401"/>
    </location>
</feature>
<evidence type="ECO:0008006" key="4">
    <source>
        <dbReference type="Google" id="ProtNLM"/>
    </source>
</evidence>
<accession>A0ABP5BJ22</accession>
<feature type="compositionally biased region" description="Gly residues" evidence="1">
    <location>
        <begin position="349"/>
        <end position="372"/>
    </location>
</feature>
<evidence type="ECO:0000256" key="1">
    <source>
        <dbReference type="SAM" id="MobiDB-lite"/>
    </source>
</evidence>
<feature type="compositionally biased region" description="Gly residues" evidence="1">
    <location>
        <begin position="226"/>
        <end position="237"/>
    </location>
</feature>
<proteinExistence type="predicted"/>
<keyword evidence="3" id="KW-1185">Reference proteome</keyword>
<name>A0ABP5BJ22_9PSEU</name>
<evidence type="ECO:0000313" key="2">
    <source>
        <dbReference type="EMBL" id="GAA1946347.1"/>
    </source>
</evidence>
<dbReference type="Proteomes" id="UP001501116">
    <property type="component" value="Unassembled WGS sequence"/>
</dbReference>
<sequence length="413" mass="40791">MGYDAPKIVELVNGGDGSPSMFATGVDAGKMATLHSEIAGDMKALQVAMSSHWEGPAAEQARAGVGPLIQASQVSGEHLTEAQKLYDGQGRSFNDLSAKVKENDPGPKPEATFASDWVPIFTDQDEKIDAWNEKAKKITEGYNLYNGQSQDNSGRWPRDYGQLGLPPGGSDVSVKEVPTGPGGPGHVGGGSPIRSGGQGGDSGGSGSRRPVPPPGGGHVVAPPPGHGGTGGDGGGGQQHPPRTPVQPPPAVDPPGGTDPTRYPQSPPGMRPPGFAPTPTPSPVPVGSGGDSSAPFTGMIGGFGPVGGFGPGGGPEGGAGGRAGGLGGQGQGPGQAGRLTGGAPAAEGGAVKGGGPAGGATGRAGSAGMGGMAPGARGKGEEDREHQRPDYLVEADPDEYFGTDERTSPPVLGL</sequence>
<feature type="compositionally biased region" description="Pro residues" evidence="1">
    <location>
        <begin position="264"/>
        <end position="283"/>
    </location>
</feature>
<protein>
    <recommendedName>
        <fullName evidence="4">PPE family protein</fullName>
    </recommendedName>
</protein>
<reference evidence="3" key="1">
    <citation type="journal article" date="2019" name="Int. J. Syst. Evol. Microbiol.">
        <title>The Global Catalogue of Microorganisms (GCM) 10K type strain sequencing project: providing services to taxonomists for standard genome sequencing and annotation.</title>
        <authorList>
            <consortium name="The Broad Institute Genomics Platform"/>
            <consortium name="The Broad Institute Genome Sequencing Center for Infectious Disease"/>
            <person name="Wu L."/>
            <person name="Ma J."/>
        </authorList>
    </citation>
    <scope>NUCLEOTIDE SEQUENCE [LARGE SCALE GENOMIC DNA]</scope>
    <source>
        <strain evidence="3">JCM 14545</strain>
    </source>
</reference>
<dbReference type="EMBL" id="BAAANN010000004">
    <property type="protein sequence ID" value="GAA1946347.1"/>
    <property type="molecule type" value="Genomic_DNA"/>
</dbReference>
<evidence type="ECO:0000313" key="3">
    <source>
        <dbReference type="Proteomes" id="UP001501116"/>
    </source>
</evidence>
<dbReference type="InterPro" id="IPR038332">
    <property type="entry name" value="PPE_sf"/>
</dbReference>
<feature type="compositionally biased region" description="Gly residues" evidence="1">
    <location>
        <begin position="298"/>
        <end position="334"/>
    </location>
</feature>
<organism evidence="2 3">
    <name type="scientific">Amycolatopsis minnesotensis</name>
    <dbReference type="NCBI Taxonomy" id="337894"/>
    <lineage>
        <taxon>Bacteria</taxon>
        <taxon>Bacillati</taxon>
        <taxon>Actinomycetota</taxon>
        <taxon>Actinomycetes</taxon>
        <taxon>Pseudonocardiales</taxon>
        <taxon>Pseudonocardiaceae</taxon>
        <taxon>Amycolatopsis</taxon>
    </lineage>
</organism>
<dbReference type="Gene3D" id="1.20.1260.20">
    <property type="entry name" value="PPE superfamily"/>
    <property type="match status" value="1"/>
</dbReference>
<feature type="compositionally biased region" description="Pro residues" evidence="1">
    <location>
        <begin position="241"/>
        <end position="252"/>
    </location>
</feature>
<feature type="compositionally biased region" description="Gly residues" evidence="1">
    <location>
        <begin position="180"/>
        <end position="206"/>
    </location>
</feature>